<dbReference type="NCBIfam" id="TIGR03144">
    <property type="entry name" value="cytochr_II_ccsB"/>
    <property type="match status" value="1"/>
</dbReference>
<dbReference type="PANTHER" id="PTHR30071:SF1">
    <property type="entry name" value="CYTOCHROME B_B6 PROTEIN-RELATED"/>
    <property type="match status" value="1"/>
</dbReference>
<dbReference type="RefSeq" id="WP_265134892.1">
    <property type="nucleotide sequence ID" value="NZ_FXTX01000024.1"/>
</dbReference>
<evidence type="ECO:0000256" key="3">
    <source>
        <dbReference type="ARBA" id="ARBA00022748"/>
    </source>
</evidence>
<keyword evidence="5 6" id="KW-0472">Membrane</keyword>
<feature type="transmembrane region" description="Helical" evidence="6">
    <location>
        <begin position="241"/>
        <end position="262"/>
    </location>
</feature>
<dbReference type="EMBL" id="FXTX01000024">
    <property type="protein sequence ID" value="SMP21733.1"/>
    <property type="molecule type" value="Genomic_DNA"/>
</dbReference>
<dbReference type="GO" id="GO:0005886">
    <property type="term" value="C:plasma membrane"/>
    <property type="evidence" value="ECO:0007669"/>
    <property type="project" value="TreeGrafter"/>
</dbReference>
<feature type="transmembrane region" description="Helical" evidence="6">
    <location>
        <begin position="112"/>
        <end position="130"/>
    </location>
</feature>
<accession>A0AA45WPZ1</accession>
<comment type="caution">
    <text evidence="8">The sequence shown here is derived from an EMBL/GenBank/DDBJ whole genome shotgun (WGS) entry which is preliminary data.</text>
</comment>
<dbReference type="InterPro" id="IPR045062">
    <property type="entry name" value="Cyt_c_biogenesis_CcsA/CcmC"/>
</dbReference>
<organism evidence="8 9">
    <name type="scientific">Venenivibrio stagnispumantis</name>
    <dbReference type="NCBI Taxonomy" id="407998"/>
    <lineage>
        <taxon>Bacteria</taxon>
        <taxon>Pseudomonadati</taxon>
        <taxon>Aquificota</taxon>
        <taxon>Aquificia</taxon>
        <taxon>Aquificales</taxon>
        <taxon>Hydrogenothermaceae</taxon>
        <taxon>Venenivibrio</taxon>
    </lineage>
</organism>
<keyword evidence="2 6" id="KW-0812">Transmembrane</keyword>
<dbReference type="GO" id="GO:0020037">
    <property type="term" value="F:heme binding"/>
    <property type="evidence" value="ECO:0007669"/>
    <property type="project" value="InterPro"/>
</dbReference>
<dbReference type="InterPro" id="IPR017562">
    <property type="entry name" value="Cyt_c_biogenesis_CcsA"/>
</dbReference>
<evidence type="ECO:0000313" key="9">
    <source>
        <dbReference type="Proteomes" id="UP001157947"/>
    </source>
</evidence>
<feature type="transmembrane region" description="Helical" evidence="6">
    <location>
        <begin position="137"/>
        <end position="153"/>
    </location>
</feature>
<dbReference type="GO" id="GO:0017004">
    <property type="term" value="P:cytochrome complex assembly"/>
    <property type="evidence" value="ECO:0007669"/>
    <property type="project" value="UniProtKB-KW"/>
</dbReference>
<comment type="subcellular location">
    <subcellularLocation>
        <location evidence="1">Membrane</location>
        <topology evidence="1">Multi-pass membrane protein</topology>
    </subcellularLocation>
</comment>
<dbReference type="InterPro" id="IPR002541">
    <property type="entry name" value="Cyt_c_assembly"/>
</dbReference>
<protein>
    <submittedName>
        <fullName evidence="8">Cytochrome c-type biogenesis protein CcsB</fullName>
    </submittedName>
</protein>
<keyword evidence="3" id="KW-0201">Cytochrome c-type biogenesis</keyword>
<evidence type="ECO:0000256" key="2">
    <source>
        <dbReference type="ARBA" id="ARBA00022692"/>
    </source>
</evidence>
<evidence type="ECO:0000256" key="5">
    <source>
        <dbReference type="ARBA" id="ARBA00023136"/>
    </source>
</evidence>
<sequence length="373" mass="42256">MEEVIISHRERKEGFLPLLIFSVISLSLIGLLTAVGILTGKITNVHLFQISGFVYGVSALMYIFQFFFKNENVPKLGSLFAFVGWLIQSAGLFLRGIESYNMNIFHPPWTNLYESLMFFPWLAVAVYLYIEKEYKTKVIGSFFMPVVAFLVIWGHKFNTDINPLVPALRSYWLYLHVLASFVGYAGFSVAFGAAFASLIKDNYSKKIKVDKKHYIGFIITGLILIPLGYMVLHGARDLKTMVLGIVLIAILLAFLYFATYVLKPIGKALPSENLLSEITLKAVSVSFPIWTASIILGGAWANEAWGSYWSWDPKETWALIVWLFFAAYIHGRTIGKWKYRTSAWIVVAGFIMLLICYFGVNLYFPGLHSYATE</sequence>
<feature type="transmembrane region" description="Helical" evidence="6">
    <location>
        <begin position="214"/>
        <end position="235"/>
    </location>
</feature>
<evidence type="ECO:0000256" key="6">
    <source>
        <dbReference type="SAM" id="Phobius"/>
    </source>
</evidence>
<dbReference type="Proteomes" id="UP001157947">
    <property type="component" value="Unassembled WGS sequence"/>
</dbReference>
<feature type="transmembrane region" description="Helical" evidence="6">
    <location>
        <begin position="76"/>
        <end position="97"/>
    </location>
</feature>
<feature type="transmembrane region" description="Helical" evidence="6">
    <location>
        <begin position="343"/>
        <end position="364"/>
    </location>
</feature>
<keyword evidence="4 6" id="KW-1133">Transmembrane helix</keyword>
<gene>
    <name evidence="8" type="ORF">SAMN06264868_12412</name>
</gene>
<evidence type="ECO:0000259" key="7">
    <source>
        <dbReference type="Pfam" id="PF01578"/>
    </source>
</evidence>
<feature type="transmembrane region" description="Helical" evidence="6">
    <location>
        <begin position="274"/>
        <end position="296"/>
    </location>
</feature>
<evidence type="ECO:0000256" key="4">
    <source>
        <dbReference type="ARBA" id="ARBA00022989"/>
    </source>
</evidence>
<proteinExistence type="predicted"/>
<feature type="transmembrane region" description="Helical" evidence="6">
    <location>
        <begin position="15"/>
        <end position="39"/>
    </location>
</feature>
<dbReference type="PANTHER" id="PTHR30071">
    <property type="entry name" value="HEME EXPORTER PROTEIN C"/>
    <property type="match status" value="1"/>
</dbReference>
<feature type="transmembrane region" description="Helical" evidence="6">
    <location>
        <begin position="173"/>
        <end position="194"/>
    </location>
</feature>
<feature type="domain" description="Cytochrome c assembly protein" evidence="7">
    <location>
        <begin position="109"/>
        <end position="368"/>
    </location>
</feature>
<feature type="transmembrane region" description="Helical" evidence="6">
    <location>
        <begin position="316"/>
        <end position="331"/>
    </location>
</feature>
<dbReference type="Pfam" id="PF01578">
    <property type="entry name" value="Cytochrom_C_asm"/>
    <property type="match status" value="1"/>
</dbReference>
<dbReference type="AlphaFoldDB" id="A0AA45WPZ1"/>
<name>A0AA45WPZ1_9AQUI</name>
<reference evidence="8" key="1">
    <citation type="submission" date="2017-05" db="EMBL/GenBank/DDBJ databases">
        <authorList>
            <person name="Varghese N."/>
            <person name="Submissions S."/>
        </authorList>
    </citation>
    <scope>NUCLEOTIDE SEQUENCE</scope>
    <source>
        <strain evidence="8">DSM 18763</strain>
    </source>
</reference>
<evidence type="ECO:0000313" key="8">
    <source>
        <dbReference type="EMBL" id="SMP21733.1"/>
    </source>
</evidence>
<keyword evidence="9" id="KW-1185">Reference proteome</keyword>
<evidence type="ECO:0000256" key="1">
    <source>
        <dbReference type="ARBA" id="ARBA00004141"/>
    </source>
</evidence>
<feature type="transmembrane region" description="Helical" evidence="6">
    <location>
        <begin position="45"/>
        <end position="64"/>
    </location>
</feature>